<dbReference type="SUPFAM" id="SSF46785">
    <property type="entry name" value="Winged helix' DNA-binding domain"/>
    <property type="match status" value="1"/>
</dbReference>
<dbReference type="PANTHER" id="PTHR46577:SF2">
    <property type="entry name" value="TRANSCRIPTIONAL REGULATORY PROTEIN"/>
    <property type="match status" value="1"/>
</dbReference>
<dbReference type="AlphaFoldDB" id="A0A3M8CQS0"/>
<comment type="cofactor">
    <cofactor evidence="1">
        <name>pyridoxal 5'-phosphate</name>
        <dbReference type="ChEBI" id="CHEBI:597326"/>
    </cofactor>
</comment>
<evidence type="ECO:0000256" key="1">
    <source>
        <dbReference type="ARBA" id="ARBA00001933"/>
    </source>
</evidence>
<accession>A0A3M8CQS0</accession>
<dbReference type="InterPro" id="IPR000524">
    <property type="entry name" value="Tscrpt_reg_HTH_GntR"/>
</dbReference>
<dbReference type="GO" id="GO:0003677">
    <property type="term" value="F:DNA binding"/>
    <property type="evidence" value="ECO:0007669"/>
    <property type="project" value="UniProtKB-KW"/>
</dbReference>
<dbReference type="CDD" id="cd07377">
    <property type="entry name" value="WHTH_GntR"/>
    <property type="match status" value="1"/>
</dbReference>
<gene>
    <name evidence="10" type="ORF">EDM58_12870</name>
</gene>
<feature type="domain" description="HTH gntR-type" evidence="9">
    <location>
        <begin position="14"/>
        <end position="82"/>
    </location>
</feature>
<evidence type="ECO:0000256" key="3">
    <source>
        <dbReference type="ARBA" id="ARBA00022576"/>
    </source>
</evidence>
<dbReference type="Pfam" id="PF00392">
    <property type="entry name" value="GntR"/>
    <property type="match status" value="1"/>
</dbReference>
<evidence type="ECO:0000259" key="9">
    <source>
        <dbReference type="PROSITE" id="PS50949"/>
    </source>
</evidence>
<protein>
    <submittedName>
        <fullName evidence="10">PLP-dependent aminotransferase family protein</fullName>
    </submittedName>
</protein>
<dbReference type="Proteomes" id="UP000281915">
    <property type="component" value="Unassembled WGS sequence"/>
</dbReference>
<dbReference type="Gene3D" id="1.10.10.10">
    <property type="entry name" value="Winged helix-like DNA-binding domain superfamily/Winged helix DNA-binding domain"/>
    <property type="match status" value="1"/>
</dbReference>
<evidence type="ECO:0000313" key="10">
    <source>
        <dbReference type="EMBL" id="RNB77899.1"/>
    </source>
</evidence>
<dbReference type="GO" id="GO:0030170">
    <property type="term" value="F:pyridoxal phosphate binding"/>
    <property type="evidence" value="ECO:0007669"/>
    <property type="project" value="InterPro"/>
</dbReference>
<dbReference type="GO" id="GO:0003700">
    <property type="term" value="F:DNA-binding transcription factor activity"/>
    <property type="evidence" value="ECO:0007669"/>
    <property type="project" value="InterPro"/>
</dbReference>
<evidence type="ECO:0000256" key="7">
    <source>
        <dbReference type="ARBA" id="ARBA00023125"/>
    </source>
</evidence>
<dbReference type="GO" id="GO:0008483">
    <property type="term" value="F:transaminase activity"/>
    <property type="evidence" value="ECO:0007669"/>
    <property type="project" value="UniProtKB-KW"/>
</dbReference>
<evidence type="ECO:0000256" key="5">
    <source>
        <dbReference type="ARBA" id="ARBA00022898"/>
    </source>
</evidence>
<dbReference type="PRINTS" id="PR00035">
    <property type="entry name" value="HTHGNTR"/>
</dbReference>
<evidence type="ECO:0000256" key="4">
    <source>
        <dbReference type="ARBA" id="ARBA00022679"/>
    </source>
</evidence>
<dbReference type="InterPro" id="IPR015424">
    <property type="entry name" value="PyrdxlP-dep_Trfase"/>
</dbReference>
<keyword evidence="4 10" id="KW-0808">Transferase</keyword>
<keyword evidence="3 10" id="KW-0032">Aminotransferase</keyword>
<comment type="caution">
    <text evidence="10">The sequence shown here is derived from an EMBL/GenBank/DDBJ whole genome shotgun (WGS) entry which is preliminary data.</text>
</comment>
<dbReference type="Pfam" id="PF00155">
    <property type="entry name" value="Aminotran_1_2"/>
    <property type="match status" value="1"/>
</dbReference>
<evidence type="ECO:0000256" key="8">
    <source>
        <dbReference type="ARBA" id="ARBA00023163"/>
    </source>
</evidence>
<organism evidence="10 11">
    <name type="scientific">Brevibacillus panacihumi</name>
    <dbReference type="NCBI Taxonomy" id="497735"/>
    <lineage>
        <taxon>Bacteria</taxon>
        <taxon>Bacillati</taxon>
        <taxon>Bacillota</taxon>
        <taxon>Bacilli</taxon>
        <taxon>Bacillales</taxon>
        <taxon>Paenibacillaceae</taxon>
        <taxon>Brevibacillus</taxon>
    </lineage>
</organism>
<keyword evidence="7" id="KW-0238">DNA-binding</keyword>
<dbReference type="RefSeq" id="WP_122913692.1">
    <property type="nucleotide sequence ID" value="NZ_RHHT01000027.1"/>
</dbReference>
<sequence length="484" mass="54112">MLSIDWKPDKSSDIAVYRQIVAYIKEKIETGEWPVNSKLPTQRALASAMGVNRSTVVTALDELRAEGLIESTVGSGTMVSNNTWSLLSATPPPDWMSYVQAGTHPPNLPTIQEINRLEPDPSYIRLGTGELSPSLIPLEKMNEMMRRAGKNMTSLGYAEPKGLLPLRQAVSQHLRGRGIEASPASILIVSGALQALQLITQGLLHPGSTILAERPSYLYSLPLFQASGLRLVGVPMDQDGMIPEALGHKQQAQRAALLYTIPAFHNPTGRCMSVKRREQLMAVCERDRLPVLEDDVYGELWLDEPGAAPLKTRDPQGQVLYLGSLSKTLSPGLRIGWLVGPQPVIDRLADVKMQTDYGASGLSQWVAAEWLSGACYQQHLQEVREALRHRRDQMCHCLQRWFGDIAIWEKPRGGFYVWLQLRHALSMRALFDRALKQGILLNPGYIYDQNDSRHLRLSYSYADVGEMEEAMYRLAVCIKDMMRK</sequence>
<dbReference type="InterPro" id="IPR015421">
    <property type="entry name" value="PyrdxlP-dep_Trfase_major"/>
</dbReference>
<dbReference type="EMBL" id="RHHT01000027">
    <property type="protein sequence ID" value="RNB77899.1"/>
    <property type="molecule type" value="Genomic_DNA"/>
</dbReference>
<name>A0A3M8CQS0_9BACL</name>
<dbReference type="SUPFAM" id="SSF53383">
    <property type="entry name" value="PLP-dependent transferases"/>
    <property type="match status" value="1"/>
</dbReference>
<reference evidence="10 11" key="1">
    <citation type="submission" date="2018-10" db="EMBL/GenBank/DDBJ databases">
        <title>Phylogenomics of Brevibacillus.</title>
        <authorList>
            <person name="Dunlap C."/>
        </authorList>
    </citation>
    <scope>NUCLEOTIDE SEQUENCE [LARGE SCALE GENOMIC DNA]</scope>
    <source>
        <strain evidence="10 11">JCM 15085</strain>
    </source>
</reference>
<proteinExistence type="inferred from homology"/>
<dbReference type="SMART" id="SM00345">
    <property type="entry name" value="HTH_GNTR"/>
    <property type="match status" value="1"/>
</dbReference>
<dbReference type="FunFam" id="3.40.640.10:FF:000023">
    <property type="entry name" value="Transcriptional regulator, GntR family"/>
    <property type="match status" value="1"/>
</dbReference>
<keyword evidence="6" id="KW-0805">Transcription regulation</keyword>
<dbReference type="InterPro" id="IPR036388">
    <property type="entry name" value="WH-like_DNA-bd_sf"/>
</dbReference>
<keyword evidence="5" id="KW-0663">Pyridoxal phosphate</keyword>
<comment type="similarity">
    <text evidence="2">In the C-terminal section; belongs to the class-I pyridoxal-phosphate-dependent aminotransferase family.</text>
</comment>
<dbReference type="Gene3D" id="3.40.640.10">
    <property type="entry name" value="Type I PLP-dependent aspartate aminotransferase-like (Major domain)"/>
    <property type="match status" value="1"/>
</dbReference>
<dbReference type="PROSITE" id="PS50949">
    <property type="entry name" value="HTH_GNTR"/>
    <property type="match status" value="1"/>
</dbReference>
<dbReference type="InterPro" id="IPR051446">
    <property type="entry name" value="HTH_trans_reg/aminotransferase"/>
</dbReference>
<keyword evidence="8" id="KW-0804">Transcription</keyword>
<dbReference type="CDD" id="cd00609">
    <property type="entry name" value="AAT_like"/>
    <property type="match status" value="1"/>
</dbReference>
<dbReference type="FunFam" id="1.10.10.10:FF:000079">
    <property type="entry name" value="GntR family transcriptional regulator"/>
    <property type="match status" value="1"/>
</dbReference>
<dbReference type="InterPro" id="IPR036390">
    <property type="entry name" value="WH_DNA-bd_sf"/>
</dbReference>
<dbReference type="InterPro" id="IPR004839">
    <property type="entry name" value="Aminotransferase_I/II_large"/>
</dbReference>
<evidence type="ECO:0000256" key="6">
    <source>
        <dbReference type="ARBA" id="ARBA00023015"/>
    </source>
</evidence>
<dbReference type="InterPro" id="IPR015422">
    <property type="entry name" value="PyrdxlP-dep_Trfase_small"/>
</dbReference>
<evidence type="ECO:0000256" key="2">
    <source>
        <dbReference type="ARBA" id="ARBA00005384"/>
    </source>
</evidence>
<dbReference type="PANTHER" id="PTHR46577">
    <property type="entry name" value="HTH-TYPE TRANSCRIPTIONAL REGULATORY PROTEIN GABR"/>
    <property type="match status" value="1"/>
</dbReference>
<dbReference type="Gene3D" id="3.90.1150.10">
    <property type="entry name" value="Aspartate Aminotransferase, domain 1"/>
    <property type="match status" value="1"/>
</dbReference>
<evidence type="ECO:0000313" key="11">
    <source>
        <dbReference type="Proteomes" id="UP000281915"/>
    </source>
</evidence>